<evidence type="ECO:0000256" key="2">
    <source>
        <dbReference type="ARBA" id="ARBA00011245"/>
    </source>
</evidence>
<dbReference type="Gene3D" id="3.40.1780.10">
    <property type="entry name" value="QueA-like"/>
    <property type="match status" value="1"/>
</dbReference>
<keyword evidence="4 7" id="KW-0808">Transferase</keyword>
<dbReference type="HAMAP" id="MF_00113">
    <property type="entry name" value="QueA"/>
    <property type="match status" value="1"/>
</dbReference>
<organism evidence="7">
    <name type="scientific">hydrothermal vent metagenome</name>
    <dbReference type="NCBI Taxonomy" id="652676"/>
    <lineage>
        <taxon>unclassified sequences</taxon>
        <taxon>metagenomes</taxon>
        <taxon>ecological metagenomes</taxon>
    </lineage>
</organism>
<dbReference type="PANTHER" id="PTHR30307:SF0">
    <property type="entry name" value="S-ADENOSYLMETHIONINE:TRNA RIBOSYLTRANSFERASE-ISOMERASE"/>
    <property type="match status" value="1"/>
</dbReference>
<dbReference type="FunFam" id="3.40.1780.10:FF:000001">
    <property type="entry name" value="S-adenosylmethionine:tRNA ribosyltransferase-isomerase"/>
    <property type="match status" value="1"/>
</dbReference>
<dbReference type="InterPro" id="IPR036100">
    <property type="entry name" value="QueA_sf"/>
</dbReference>
<dbReference type="SUPFAM" id="SSF111337">
    <property type="entry name" value="QueA-like"/>
    <property type="match status" value="1"/>
</dbReference>
<keyword evidence="7" id="KW-0328">Glycosyltransferase</keyword>
<dbReference type="InterPro" id="IPR042118">
    <property type="entry name" value="QueA_dom1"/>
</dbReference>
<dbReference type="GO" id="GO:0005737">
    <property type="term" value="C:cytoplasm"/>
    <property type="evidence" value="ECO:0007669"/>
    <property type="project" value="UniProtKB-SubCell"/>
</dbReference>
<dbReference type="EC" id="2.4.99.17" evidence="7"/>
<evidence type="ECO:0000256" key="1">
    <source>
        <dbReference type="ARBA" id="ARBA00004496"/>
    </source>
</evidence>
<keyword evidence="7" id="KW-0413">Isomerase</keyword>
<dbReference type="InterPro" id="IPR042119">
    <property type="entry name" value="QueA_dom2"/>
</dbReference>
<comment type="subcellular location">
    <subcellularLocation>
        <location evidence="1">Cytoplasm</location>
    </subcellularLocation>
</comment>
<dbReference type="EMBL" id="UOGA01000316">
    <property type="protein sequence ID" value="VAX25885.1"/>
    <property type="molecule type" value="Genomic_DNA"/>
</dbReference>
<keyword evidence="3" id="KW-0963">Cytoplasm</keyword>
<reference evidence="7" key="1">
    <citation type="submission" date="2018-06" db="EMBL/GenBank/DDBJ databases">
        <authorList>
            <person name="Zhirakovskaya E."/>
        </authorList>
    </citation>
    <scope>NUCLEOTIDE SEQUENCE</scope>
</reference>
<dbReference type="FunFam" id="2.40.10.240:FF:000002">
    <property type="entry name" value="S-adenosylmethionine:tRNA ribosyltransferase-isomerase"/>
    <property type="match status" value="1"/>
</dbReference>
<gene>
    <name evidence="7" type="ORF">MNBD_NITROSPINAE04-2406</name>
</gene>
<dbReference type="InterPro" id="IPR003699">
    <property type="entry name" value="QueA"/>
</dbReference>
<dbReference type="PANTHER" id="PTHR30307">
    <property type="entry name" value="S-ADENOSYLMETHIONINE:TRNA RIBOSYLTRANSFERASE-ISOMERASE"/>
    <property type="match status" value="1"/>
</dbReference>
<evidence type="ECO:0000256" key="6">
    <source>
        <dbReference type="ARBA" id="ARBA00022785"/>
    </source>
</evidence>
<accession>A0A3B1D2M4</accession>
<evidence type="ECO:0000313" key="7">
    <source>
        <dbReference type="EMBL" id="VAX25885.1"/>
    </source>
</evidence>
<dbReference type="NCBIfam" id="NF001140">
    <property type="entry name" value="PRK00147.1"/>
    <property type="match status" value="1"/>
</dbReference>
<proteinExistence type="inferred from homology"/>
<dbReference type="Gene3D" id="2.40.10.240">
    <property type="entry name" value="QueA-like"/>
    <property type="match status" value="1"/>
</dbReference>
<keyword evidence="5" id="KW-0949">S-adenosyl-L-methionine</keyword>
<sequence length="315" mass="34794">MILDKNHPTVTHTNFSAFPDYLRKGDVLVINKTKVFPARLHGTKKTGGKVEILLVKRKGPGLWEAMTRGMKKVATGDMVTVGNVEVTLVEKNISGLALVRFENDDVVQGLTEQFGEVPLPPYIRRPDGKTDERDRERYQTVFAETPGSCAAPTAGLHFTDSILDQIRRKGVVIAPLTLHVGPGTFRPVKTENIEDHVMDFEPFEIPADTATAINEAKKDGRRVIAVGSTVTRALESSADDIGVVRQGLGSTDLFITPGYRFKTPDAILTNFHLPESTLLMLVSAFAGREFILEAYDEAVKEGYRFFSYGDVMLIK</sequence>
<protein>
    <submittedName>
        <fullName evidence="7">S-adenosylmethionine:tRNA ribosyltransferase-isomerase</fullName>
        <ecNumber evidence="7">2.4.99.17</ecNumber>
    </submittedName>
</protein>
<dbReference type="AlphaFoldDB" id="A0A3B1D2M4"/>
<evidence type="ECO:0000256" key="5">
    <source>
        <dbReference type="ARBA" id="ARBA00022691"/>
    </source>
</evidence>
<name>A0A3B1D2M4_9ZZZZ</name>
<comment type="subunit">
    <text evidence="2">Monomer.</text>
</comment>
<dbReference type="NCBIfam" id="TIGR00113">
    <property type="entry name" value="queA"/>
    <property type="match status" value="1"/>
</dbReference>
<evidence type="ECO:0000256" key="3">
    <source>
        <dbReference type="ARBA" id="ARBA00022490"/>
    </source>
</evidence>
<dbReference type="GO" id="GO:0008616">
    <property type="term" value="P:tRNA queuosine(34) biosynthetic process"/>
    <property type="evidence" value="ECO:0007669"/>
    <property type="project" value="UniProtKB-KW"/>
</dbReference>
<keyword evidence="6" id="KW-0671">Queuosine biosynthesis</keyword>
<evidence type="ECO:0000256" key="4">
    <source>
        <dbReference type="ARBA" id="ARBA00022679"/>
    </source>
</evidence>
<dbReference type="GO" id="GO:0051075">
    <property type="term" value="F:S-adenosylmethionine:tRNA ribosyltransferase-isomerase activity"/>
    <property type="evidence" value="ECO:0007669"/>
    <property type="project" value="UniProtKB-EC"/>
</dbReference>
<dbReference type="Pfam" id="PF02547">
    <property type="entry name" value="Queuosine_synth"/>
    <property type="match status" value="1"/>
</dbReference>